<proteinExistence type="inferred from homology"/>
<organism evidence="6 7">
    <name type="scientific">Candidatus Falkowbacteria bacterium RIFCSPHIGHO2_02_FULL_45_15</name>
    <dbReference type="NCBI Taxonomy" id="1797987"/>
    <lineage>
        <taxon>Bacteria</taxon>
        <taxon>Candidatus Falkowiibacteriota</taxon>
    </lineage>
</organism>
<dbReference type="PANTHER" id="PTHR37406:SF1">
    <property type="entry name" value="T4-TYPE LYSOZYME 1-RELATED"/>
    <property type="match status" value="1"/>
</dbReference>
<dbReference type="InterPro" id="IPR043993">
    <property type="entry name" value="T4SS_pilin"/>
</dbReference>
<feature type="chain" id="PRO_5009521074" description="Lysozyme" evidence="5">
    <location>
        <begin position="28"/>
        <end position="309"/>
    </location>
</feature>
<keyword evidence="5" id="KW-0732">Signal</keyword>
<dbReference type="GO" id="GO:0003796">
    <property type="term" value="F:lysozyme activity"/>
    <property type="evidence" value="ECO:0007669"/>
    <property type="project" value="UniProtKB-EC"/>
</dbReference>
<evidence type="ECO:0000313" key="6">
    <source>
        <dbReference type="EMBL" id="OGF18445.1"/>
    </source>
</evidence>
<dbReference type="Gene3D" id="1.10.530.40">
    <property type="match status" value="1"/>
</dbReference>
<evidence type="ECO:0000313" key="7">
    <source>
        <dbReference type="Proteomes" id="UP000177691"/>
    </source>
</evidence>
<dbReference type="Pfam" id="PF18895">
    <property type="entry name" value="T4SS_pilin"/>
    <property type="match status" value="1"/>
</dbReference>
<comment type="similarity">
    <text evidence="3">Belongs to the glycosyl hydrolase 24 family.</text>
</comment>
<comment type="caution">
    <text evidence="6">The sequence shown here is derived from an EMBL/GenBank/DDBJ whole genome shotgun (WGS) entry which is preliminary data.</text>
</comment>
<evidence type="ECO:0000256" key="3">
    <source>
        <dbReference type="RuleBase" id="RU003788"/>
    </source>
</evidence>
<dbReference type="GO" id="GO:0009253">
    <property type="term" value="P:peptidoglycan catabolic process"/>
    <property type="evidence" value="ECO:0007669"/>
    <property type="project" value="InterPro"/>
</dbReference>
<comment type="catalytic activity">
    <reaction evidence="3">
        <text>Hydrolysis of (1-&gt;4)-beta-linkages between N-acetylmuramic acid and N-acetyl-D-glucosamine residues in a peptidoglycan and between N-acetyl-D-glucosamine residues in chitodextrins.</text>
        <dbReference type="EC" id="3.2.1.17"/>
    </reaction>
</comment>
<keyword evidence="4" id="KW-0472">Membrane</keyword>
<dbReference type="GO" id="GO:0042742">
    <property type="term" value="P:defense response to bacterium"/>
    <property type="evidence" value="ECO:0007669"/>
    <property type="project" value="UniProtKB-KW"/>
</dbReference>
<dbReference type="InterPro" id="IPR023347">
    <property type="entry name" value="Lysozyme_dom_sf"/>
</dbReference>
<dbReference type="InterPro" id="IPR023346">
    <property type="entry name" value="Lysozyme-like_dom_sf"/>
</dbReference>
<keyword evidence="2 3" id="KW-0081">Bacteriolytic enzyme</keyword>
<gene>
    <name evidence="6" type="ORF">A3D54_00500</name>
</gene>
<evidence type="ECO:0000256" key="4">
    <source>
        <dbReference type="SAM" id="Phobius"/>
    </source>
</evidence>
<keyword evidence="3" id="KW-0378">Hydrolase</keyword>
<keyword evidence="4" id="KW-0812">Transmembrane</keyword>
<dbReference type="GO" id="GO:0031640">
    <property type="term" value="P:killing of cells of another organism"/>
    <property type="evidence" value="ECO:0007669"/>
    <property type="project" value="UniProtKB-KW"/>
</dbReference>
<evidence type="ECO:0000256" key="5">
    <source>
        <dbReference type="SAM" id="SignalP"/>
    </source>
</evidence>
<dbReference type="EC" id="3.2.1.17" evidence="3"/>
<sequence length="309" mass="33803">MSNLLKTVIIFIFTSALFFSFANFAWATETGLTPPQLQINIPTLDLSSWTANNSGNWLGLYIKAIYQYAIGIVGILAAVVLMFGGLLWLTAGGNTGQVTEAKEWIKASLTGLILALSSYMILYVVNPDLRIFQPLNIPSIKSTGTNNATNNLTRSGDPLNLTGVQDNRSLTKAYEGIGLYPYPDSLGNLTIGYGHRLGANENYTTITQEQAENFFNDDYTIAMRTARSVSIRDYGIDFNTLTPARQGVLTDMAFNMGRGGLASFSRMFEAINQQNWVQAGAEIRDSTYAGQVRQRSDTNANIMASGQLP</sequence>
<accession>A0A1F5RVJ9</accession>
<keyword evidence="3" id="KW-0326">Glycosidase</keyword>
<dbReference type="InterPro" id="IPR002196">
    <property type="entry name" value="Glyco_hydro_24"/>
</dbReference>
<feature type="transmembrane region" description="Helical" evidence="4">
    <location>
        <begin position="65"/>
        <end position="92"/>
    </location>
</feature>
<feature type="transmembrane region" description="Helical" evidence="4">
    <location>
        <begin position="104"/>
        <end position="125"/>
    </location>
</feature>
<dbReference type="EMBL" id="MFFU01000045">
    <property type="protein sequence ID" value="OGF18445.1"/>
    <property type="molecule type" value="Genomic_DNA"/>
</dbReference>
<name>A0A1F5RVJ9_9BACT</name>
<dbReference type="Proteomes" id="UP000177691">
    <property type="component" value="Unassembled WGS sequence"/>
</dbReference>
<dbReference type="GO" id="GO:0016998">
    <property type="term" value="P:cell wall macromolecule catabolic process"/>
    <property type="evidence" value="ECO:0007669"/>
    <property type="project" value="InterPro"/>
</dbReference>
<evidence type="ECO:0000256" key="2">
    <source>
        <dbReference type="ARBA" id="ARBA00022638"/>
    </source>
</evidence>
<reference evidence="6 7" key="1">
    <citation type="journal article" date="2016" name="Nat. Commun.">
        <title>Thousands of microbial genomes shed light on interconnected biogeochemical processes in an aquifer system.</title>
        <authorList>
            <person name="Anantharaman K."/>
            <person name="Brown C.T."/>
            <person name="Hug L.A."/>
            <person name="Sharon I."/>
            <person name="Castelle C.J."/>
            <person name="Probst A.J."/>
            <person name="Thomas B.C."/>
            <person name="Singh A."/>
            <person name="Wilkins M.J."/>
            <person name="Karaoz U."/>
            <person name="Brodie E.L."/>
            <person name="Williams K.H."/>
            <person name="Hubbard S.S."/>
            <person name="Banfield J.F."/>
        </authorList>
    </citation>
    <scope>NUCLEOTIDE SEQUENCE [LARGE SCALE GENOMIC DNA]</scope>
</reference>
<dbReference type="Pfam" id="PF00959">
    <property type="entry name" value="Phage_lysozyme"/>
    <property type="match status" value="1"/>
</dbReference>
<dbReference type="AlphaFoldDB" id="A0A1F5RVJ9"/>
<dbReference type="SUPFAM" id="SSF53955">
    <property type="entry name" value="Lysozyme-like"/>
    <property type="match status" value="1"/>
</dbReference>
<dbReference type="PANTHER" id="PTHR37406">
    <property type="entry name" value="T4-TYPE LYSOZYME 1-RELATED"/>
    <property type="match status" value="1"/>
</dbReference>
<keyword evidence="1 3" id="KW-0929">Antimicrobial</keyword>
<feature type="signal peptide" evidence="5">
    <location>
        <begin position="1"/>
        <end position="27"/>
    </location>
</feature>
<evidence type="ECO:0000256" key="1">
    <source>
        <dbReference type="ARBA" id="ARBA00022529"/>
    </source>
</evidence>
<protein>
    <recommendedName>
        <fullName evidence="3">Lysozyme</fullName>
        <ecNumber evidence="3">3.2.1.17</ecNumber>
    </recommendedName>
</protein>
<dbReference type="InterPro" id="IPR052619">
    <property type="entry name" value="Phage_lysozyme-like"/>
</dbReference>
<keyword evidence="4" id="KW-1133">Transmembrane helix</keyword>